<dbReference type="Pfam" id="PF03466">
    <property type="entry name" value="LysR_substrate"/>
    <property type="match status" value="1"/>
</dbReference>
<keyword evidence="4" id="KW-0804">Transcription</keyword>
<organism evidence="6 7">
    <name type="scientific">Thalassospira alkalitolerans</name>
    <dbReference type="NCBI Taxonomy" id="1293890"/>
    <lineage>
        <taxon>Bacteria</taxon>
        <taxon>Pseudomonadati</taxon>
        <taxon>Pseudomonadota</taxon>
        <taxon>Alphaproteobacteria</taxon>
        <taxon>Rhodospirillales</taxon>
        <taxon>Thalassospiraceae</taxon>
        <taxon>Thalassospira</taxon>
    </lineage>
</organism>
<evidence type="ECO:0000256" key="2">
    <source>
        <dbReference type="ARBA" id="ARBA00023015"/>
    </source>
</evidence>
<dbReference type="FunFam" id="1.10.10.10:FF:000001">
    <property type="entry name" value="LysR family transcriptional regulator"/>
    <property type="match status" value="1"/>
</dbReference>
<comment type="caution">
    <text evidence="6">The sequence shown here is derived from an EMBL/GenBank/DDBJ whole genome shotgun (WGS) entry which is preliminary data.</text>
</comment>
<proteinExistence type="inferred from homology"/>
<gene>
    <name evidence="6" type="ORF">TALK_03880</name>
</gene>
<name>A0A1Y2LEJ2_9PROT</name>
<dbReference type="STRING" id="1293890.TALK_03880"/>
<dbReference type="GO" id="GO:0003677">
    <property type="term" value="F:DNA binding"/>
    <property type="evidence" value="ECO:0007669"/>
    <property type="project" value="UniProtKB-KW"/>
</dbReference>
<sequence>MDLKQLRSFIHIAELGSLSRAAERLNLSQPALSRQLNLLEETLDTRLLERTGRGVKLTEAGQMLAERARVILGDLARLEADLSARRSKVTGHVHIGVPPSAGIVITGALVEALRDRYPDLNISIAEDLTGDVQEGLLSGRLDIGILHDGMISRSLHAEPLWREDLFLISHPSRVDENETEIDYEDVLALPLIMPTPKHGLRAKMQEAAFRAGRPLTPVVEADALRVLVDLVHRDLGHTVLPRSSLVMELSTGRLKARRIINPELSRKVMLSWLQDRPLSTGAKAVLDTLRDLAGTMPMADGR</sequence>
<keyword evidence="3" id="KW-0238">DNA-binding</keyword>
<dbReference type="GO" id="GO:0003700">
    <property type="term" value="F:DNA-binding transcription factor activity"/>
    <property type="evidence" value="ECO:0007669"/>
    <property type="project" value="InterPro"/>
</dbReference>
<dbReference type="PROSITE" id="PS50931">
    <property type="entry name" value="HTH_LYSR"/>
    <property type="match status" value="1"/>
</dbReference>
<reference evidence="6 7" key="1">
    <citation type="submission" date="2014-03" db="EMBL/GenBank/DDBJ databases">
        <title>The draft genome sequence of Thalassospira alkalitolerans JCM 18968.</title>
        <authorList>
            <person name="Lai Q."/>
            <person name="Shao Z."/>
        </authorList>
    </citation>
    <scope>NUCLEOTIDE SEQUENCE [LARGE SCALE GENOMIC DNA]</scope>
    <source>
        <strain evidence="6 7">JCM 18968</strain>
    </source>
</reference>
<dbReference type="InterPro" id="IPR050950">
    <property type="entry name" value="HTH-type_LysR_regulators"/>
</dbReference>
<dbReference type="InterPro" id="IPR036388">
    <property type="entry name" value="WH-like_DNA-bd_sf"/>
</dbReference>
<evidence type="ECO:0000313" key="7">
    <source>
        <dbReference type="Proteomes" id="UP000193396"/>
    </source>
</evidence>
<comment type="similarity">
    <text evidence="1">Belongs to the LysR transcriptional regulatory family.</text>
</comment>
<evidence type="ECO:0000259" key="5">
    <source>
        <dbReference type="PROSITE" id="PS50931"/>
    </source>
</evidence>
<dbReference type="EMBL" id="JFKB01000002">
    <property type="protein sequence ID" value="OSQ49499.1"/>
    <property type="molecule type" value="Genomic_DNA"/>
</dbReference>
<evidence type="ECO:0000313" key="6">
    <source>
        <dbReference type="EMBL" id="OSQ49499.1"/>
    </source>
</evidence>
<protein>
    <submittedName>
        <fullName evidence="6">LysR family transcriptional regulator</fullName>
    </submittedName>
</protein>
<dbReference type="Pfam" id="PF00126">
    <property type="entry name" value="HTH_1"/>
    <property type="match status" value="1"/>
</dbReference>
<dbReference type="PRINTS" id="PR00039">
    <property type="entry name" value="HTHLYSR"/>
</dbReference>
<dbReference type="AlphaFoldDB" id="A0A1Y2LEJ2"/>
<dbReference type="InterPro" id="IPR000847">
    <property type="entry name" value="LysR_HTH_N"/>
</dbReference>
<accession>A0A1Y2LEJ2</accession>
<dbReference type="GO" id="GO:0005829">
    <property type="term" value="C:cytosol"/>
    <property type="evidence" value="ECO:0007669"/>
    <property type="project" value="TreeGrafter"/>
</dbReference>
<dbReference type="InterPro" id="IPR036390">
    <property type="entry name" value="WH_DNA-bd_sf"/>
</dbReference>
<keyword evidence="2" id="KW-0805">Transcription regulation</keyword>
<dbReference type="Proteomes" id="UP000193396">
    <property type="component" value="Unassembled WGS sequence"/>
</dbReference>
<dbReference type="Gene3D" id="1.10.10.10">
    <property type="entry name" value="Winged helix-like DNA-binding domain superfamily/Winged helix DNA-binding domain"/>
    <property type="match status" value="1"/>
</dbReference>
<evidence type="ECO:0000256" key="3">
    <source>
        <dbReference type="ARBA" id="ARBA00023125"/>
    </source>
</evidence>
<dbReference type="RefSeq" id="WP_085616069.1">
    <property type="nucleotide sequence ID" value="NZ_CAXBPE010000007.1"/>
</dbReference>
<dbReference type="OrthoDB" id="8479357at2"/>
<evidence type="ECO:0000256" key="4">
    <source>
        <dbReference type="ARBA" id="ARBA00023163"/>
    </source>
</evidence>
<evidence type="ECO:0000256" key="1">
    <source>
        <dbReference type="ARBA" id="ARBA00009437"/>
    </source>
</evidence>
<feature type="domain" description="HTH lysR-type" evidence="5">
    <location>
        <begin position="1"/>
        <end position="58"/>
    </location>
</feature>
<dbReference type="Gene3D" id="3.40.190.290">
    <property type="match status" value="1"/>
</dbReference>
<dbReference type="SUPFAM" id="SSF46785">
    <property type="entry name" value="Winged helix' DNA-binding domain"/>
    <property type="match status" value="1"/>
</dbReference>
<dbReference type="PANTHER" id="PTHR30419">
    <property type="entry name" value="HTH-TYPE TRANSCRIPTIONAL REGULATOR YBHD"/>
    <property type="match status" value="1"/>
</dbReference>
<dbReference type="SUPFAM" id="SSF53850">
    <property type="entry name" value="Periplasmic binding protein-like II"/>
    <property type="match status" value="1"/>
</dbReference>
<dbReference type="InterPro" id="IPR005119">
    <property type="entry name" value="LysR_subst-bd"/>
</dbReference>
<keyword evidence="7" id="KW-1185">Reference proteome</keyword>